<proteinExistence type="predicted"/>
<dbReference type="PANTHER" id="PTHR10438">
    <property type="entry name" value="THIOREDOXIN"/>
    <property type="match status" value="1"/>
</dbReference>
<reference evidence="2" key="1">
    <citation type="journal article" date="2023" name="Insect Mol. Biol.">
        <title>Genome sequencing provides insights into the evolution of gene families encoding plant cell wall-degrading enzymes in longhorned beetles.</title>
        <authorList>
            <person name="Shin N.R."/>
            <person name="Okamura Y."/>
            <person name="Kirsch R."/>
            <person name="Pauchet Y."/>
        </authorList>
    </citation>
    <scope>NUCLEOTIDE SEQUENCE</scope>
    <source>
        <strain evidence="2">MMC_N1</strain>
    </source>
</reference>
<dbReference type="PANTHER" id="PTHR10438:SF468">
    <property type="entry name" value="THIOREDOXIN-1-RELATED"/>
    <property type="match status" value="1"/>
</dbReference>
<dbReference type="Pfam" id="PF00085">
    <property type="entry name" value="Thioredoxin"/>
    <property type="match status" value="1"/>
</dbReference>
<dbReference type="CDD" id="cd02984">
    <property type="entry name" value="TRX_PICOT"/>
    <property type="match status" value="1"/>
</dbReference>
<dbReference type="Gene3D" id="3.40.30.10">
    <property type="entry name" value="Glutaredoxin"/>
    <property type="match status" value="1"/>
</dbReference>
<name>A0ABQ9K412_9CUCU</name>
<dbReference type="SUPFAM" id="SSF52833">
    <property type="entry name" value="Thioredoxin-like"/>
    <property type="match status" value="1"/>
</dbReference>
<gene>
    <name evidence="2" type="ORF">NQ317_008360</name>
</gene>
<protein>
    <recommendedName>
        <fullName evidence="1">Thioredoxin domain-containing protein</fullName>
    </recommendedName>
</protein>
<accession>A0ABQ9K412</accession>
<dbReference type="EMBL" id="JAPWTJ010000016">
    <property type="protein sequence ID" value="KAJ8985330.1"/>
    <property type="molecule type" value="Genomic_DNA"/>
</dbReference>
<dbReference type="InterPro" id="IPR050620">
    <property type="entry name" value="Thioredoxin_H-type-like"/>
</dbReference>
<dbReference type="Proteomes" id="UP001162164">
    <property type="component" value="Unassembled WGS sequence"/>
</dbReference>
<feature type="domain" description="Thioredoxin" evidence="1">
    <location>
        <begin position="7"/>
        <end position="102"/>
    </location>
</feature>
<evidence type="ECO:0000313" key="2">
    <source>
        <dbReference type="EMBL" id="KAJ8985330.1"/>
    </source>
</evidence>
<comment type="caution">
    <text evidence="2">The sequence shown here is derived from an EMBL/GenBank/DDBJ whole genome shotgun (WGS) entry which is preliminary data.</text>
</comment>
<evidence type="ECO:0000259" key="1">
    <source>
        <dbReference type="Pfam" id="PF00085"/>
    </source>
</evidence>
<evidence type="ECO:0000313" key="3">
    <source>
        <dbReference type="Proteomes" id="UP001162164"/>
    </source>
</evidence>
<keyword evidence="3" id="KW-1185">Reference proteome</keyword>
<sequence>MPNTLNDEKSFQTAIDAPNLSVVHFEADWVEQCAQVNEVLDALSTQKDFSTVKFYSCPAEEVSDVSLKYDIEAVPTVILYRSGQLIDRVNGADPGRITETVKKHIVVNAGQDSNRGLTLEEKITIVDK</sequence>
<organism evidence="2 3">
    <name type="scientific">Molorchus minor</name>
    <dbReference type="NCBI Taxonomy" id="1323400"/>
    <lineage>
        <taxon>Eukaryota</taxon>
        <taxon>Metazoa</taxon>
        <taxon>Ecdysozoa</taxon>
        <taxon>Arthropoda</taxon>
        <taxon>Hexapoda</taxon>
        <taxon>Insecta</taxon>
        <taxon>Pterygota</taxon>
        <taxon>Neoptera</taxon>
        <taxon>Endopterygota</taxon>
        <taxon>Coleoptera</taxon>
        <taxon>Polyphaga</taxon>
        <taxon>Cucujiformia</taxon>
        <taxon>Chrysomeloidea</taxon>
        <taxon>Cerambycidae</taxon>
        <taxon>Lamiinae</taxon>
        <taxon>Monochamini</taxon>
        <taxon>Molorchus</taxon>
    </lineage>
</organism>
<dbReference type="InterPro" id="IPR036249">
    <property type="entry name" value="Thioredoxin-like_sf"/>
</dbReference>
<dbReference type="InterPro" id="IPR013766">
    <property type="entry name" value="Thioredoxin_domain"/>
</dbReference>